<dbReference type="RefSeq" id="WP_183369937.1">
    <property type="nucleotide sequence ID" value="NZ_BAABHL010000037.1"/>
</dbReference>
<name>A0A840ETD1_9ACTN</name>
<protein>
    <submittedName>
        <fullName evidence="1">Uncharacterized protein</fullName>
    </submittedName>
</protein>
<dbReference type="EMBL" id="JACIFP010000001">
    <property type="protein sequence ID" value="MBB4134821.1"/>
    <property type="molecule type" value="Genomic_DNA"/>
</dbReference>
<dbReference type="AlphaFoldDB" id="A0A840ETD1"/>
<comment type="caution">
    <text evidence="1">The sequence shown here is derived from an EMBL/GenBank/DDBJ whole genome shotgun (WGS) entry which is preliminary data.</text>
</comment>
<organism evidence="1 2">
    <name type="scientific">Gordonia humi</name>
    <dbReference type="NCBI Taxonomy" id="686429"/>
    <lineage>
        <taxon>Bacteria</taxon>
        <taxon>Bacillati</taxon>
        <taxon>Actinomycetota</taxon>
        <taxon>Actinomycetes</taxon>
        <taxon>Mycobacteriales</taxon>
        <taxon>Gordoniaceae</taxon>
        <taxon>Gordonia</taxon>
    </lineage>
</organism>
<sequence>MAVSPRQLHDPPSPADACDVVTWLDSTRHTRAATVNARVVVPALLLLLLLLL</sequence>
<evidence type="ECO:0000313" key="1">
    <source>
        <dbReference type="EMBL" id="MBB4134821.1"/>
    </source>
</evidence>
<accession>A0A840ETD1</accession>
<keyword evidence="2" id="KW-1185">Reference proteome</keyword>
<proteinExistence type="predicted"/>
<gene>
    <name evidence="1" type="ORF">BKA16_001373</name>
</gene>
<evidence type="ECO:0000313" key="2">
    <source>
        <dbReference type="Proteomes" id="UP000551501"/>
    </source>
</evidence>
<dbReference type="Proteomes" id="UP000551501">
    <property type="component" value="Unassembled WGS sequence"/>
</dbReference>
<reference evidence="1 2" key="1">
    <citation type="submission" date="2020-08" db="EMBL/GenBank/DDBJ databases">
        <title>Sequencing the genomes of 1000 actinobacteria strains.</title>
        <authorList>
            <person name="Klenk H.-P."/>
        </authorList>
    </citation>
    <scope>NUCLEOTIDE SEQUENCE [LARGE SCALE GENOMIC DNA]</scope>
    <source>
        <strain evidence="1 2">DSM 45298</strain>
    </source>
</reference>